<dbReference type="PROSITE" id="PS50013">
    <property type="entry name" value="CHROMO_2"/>
    <property type="match status" value="1"/>
</dbReference>
<dbReference type="InParanoid" id="A0A2I4AKF0"/>
<dbReference type="GeneID" id="106511743"/>
<name>A0A2I4AKF0_AUSLI</name>
<comment type="subcellular location">
    <subcellularLocation>
        <location evidence="1">Nucleus</location>
    </subcellularLocation>
</comment>
<dbReference type="PANTHER" id="PTHR45835:SF99">
    <property type="entry name" value="CHROMO DOMAIN-CONTAINING PROTEIN-RELATED"/>
    <property type="match status" value="1"/>
</dbReference>
<feature type="domain" description="Chromo" evidence="2">
    <location>
        <begin position="169"/>
        <end position="227"/>
    </location>
</feature>
<dbReference type="GO" id="GO:0005634">
    <property type="term" value="C:nucleus"/>
    <property type="evidence" value="ECO:0007669"/>
    <property type="project" value="UniProtKB-SubCell"/>
</dbReference>
<dbReference type="Proteomes" id="UP000192220">
    <property type="component" value="Unplaced"/>
</dbReference>
<evidence type="ECO:0000259" key="2">
    <source>
        <dbReference type="PROSITE" id="PS50013"/>
    </source>
</evidence>
<dbReference type="STRING" id="52670.A0A2I4AKF0"/>
<sequence>MWVEYAHNTLVSSSTGLTPFEASLGYTPPLFPQEEKNILVPSIREHVARCKKVWTEAREALERAAGTSKRTADKRRVDAPDYRVNQRVWLSTKDVHLKDLPRKMAPRFIGPYPIDKIISPTAVKLKLPPSMRIHPTFHVSQIKPVNTSKLCPPPEPPPPPILVDKQPAYLVSRILDARRRGRGFQFLVDWEGYGPEDRSWIPGSFILNPTLISDFFRDHPEKRTLRSSRDDR</sequence>
<dbReference type="AlphaFoldDB" id="A0A2I4AKF0"/>
<gene>
    <name evidence="4" type="primary">LOC106511743</name>
</gene>
<reference evidence="4" key="1">
    <citation type="submission" date="2025-08" db="UniProtKB">
        <authorList>
            <consortium name="RefSeq"/>
        </authorList>
    </citation>
    <scope>IDENTIFICATION</scope>
    <source>
        <strain evidence="4">Quisiro</strain>
        <tissue evidence="4">Liver</tissue>
    </source>
</reference>
<dbReference type="KEGG" id="alim:106511743"/>
<evidence type="ECO:0000256" key="1">
    <source>
        <dbReference type="ARBA" id="ARBA00004123"/>
    </source>
</evidence>
<dbReference type="InterPro" id="IPR016197">
    <property type="entry name" value="Chromo-like_dom_sf"/>
</dbReference>
<evidence type="ECO:0000313" key="4">
    <source>
        <dbReference type="RefSeq" id="XP_013855941.1"/>
    </source>
</evidence>
<organism evidence="3 4">
    <name type="scientific">Austrofundulus limnaeus</name>
    <name type="common">Annual killifish</name>
    <dbReference type="NCBI Taxonomy" id="52670"/>
    <lineage>
        <taxon>Eukaryota</taxon>
        <taxon>Metazoa</taxon>
        <taxon>Chordata</taxon>
        <taxon>Craniata</taxon>
        <taxon>Vertebrata</taxon>
        <taxon>Euteleostomi</taxon>
        <taxon>Actinopterygii</taxon>
        <taxon>Neopterygii</taxon>
        <taxon>Teleostei</taxon>
        <taxon>Neoteleostei</taxon>
        <taxon>Acanthomorphata</taxon>
        <taxon>Ovalentaria</taxon>
        <taxon>Atherinomorphae</taxon>
        <taxon>Cyprinodontiformes</taxon>
        <taxon>Rivulidae</taxon>
        <taxon>Austrofundulus</taxon>
    </lineage>
</organism>
<dbReference type="Gene3D" id="2.40.50.40">
    <property type="match status" value="1"/>
</dbReference>
<dbReference type="InterPro" id="IPR023780">
    <property type="entry name" value="Chromo_domain"/>
</dbReference>
<dbReference type="RefSeq" id="XP_013855941.1">
    <property type="nucleotide sequence ID" value="XM_014000487.1"/>
</dbReference>
<accession>A0A2I4AKF0</accession>
<dbReference type="OrthoDB" id="1430630at2759"/>
<keyword evidence="3" id="KW-1185">Reference proteome</keyword>
<dbReference type="InterPro" id="IPR056924">
    <property type="entry name" value="SH3_Tf2-1"/>
</dbReference>
<dbReference type="PANTHER" id="PTHR45835">
    <property type="entry name" value="YALI0A06105P"/>
    <property type="match status" value="1"/>
</dbReference>
<dbReference type="Pfam" id="PF24626">
    <property type="entry name" value="SH3_Tf2-1"/>
    <property type="match status" value="1"/>
</dbReference>
<dbReference type="InterPro" id="IPR000953">
    <property type="entry name" value="Chromo/chromo_shadow_dom"/>
</dbReference>
<proteinExistence type="predicted"/>
<protein>
    <submittedName>
        <fullName evidence="4">Uncharacterized protein LOC106511743</fullName>
    </submittedName>
</protein>
<evidence type="ECO:0000313" key="3">
    <source>
        <dbReference type="Proteomes" id="UP000192220"/>
    </source>
</evidence>
<dbReference type="Pfam" id="PF00385">
    <property type="entry name" value="Chromo"/>
    <property type="match status" value="1"/>
</dbReference>
<dbReference type="SMART" id="SM00298">
    <property type="entry name" value="CHROMO"/>
    <property type="match status" value="1"/>
</dbReference>
<dbReference type="SUPFAM" id="SSF54160">
    <property type="entry name" value="Chromo domain-like"/>
    <property type="match status" value="1"/>
</dbReference>